<reference evidence="2" key="1">
    <citation type="submission" date="2023-03" db="EMBL/GenBank/DDBJ databases">
        <title>Massive genome expansion in bonnet fungi (Mycena s.s.) driven by repeated elements and novel gene families across ecological guilds.</title>
        <authorList>
            <consortium name="Lawrence Berkeley National Laboratory"/>
            <person name="Harder C.B."/>
            <person name="Miyauchi S."/>
            <person name="Viragh M."/>
            <person name="Kuo A."/>
            <person name="Thoen E."/>
            <person name="Andreopoulos B."/>
            <person name="Lu D."/>
            <person name="Skrede I."/>
            <person name="Drula E."/>
            <person name="Henrissat B."/>
            <person name="Morin E."/>
            <person name="Kohler A."/>
            <person name="Barry K."/>
            <person name="LaButti K."/>
            <person name="Morin E."/>
            <person name="Salamov A."/>
            <person name="Lipzen A."/>
            <person name="Mereny Z."/>
            <person name="Hegedus B."/>
            <person name="Baldrian P."/>
            <person name="Stursova M."/>
            <person name="Weitz H."/>
            <person name="Taylor A."/>
            <person name="Grigoriev I.V."/>
            <person name="Nagy L.G."/>
            <person name="Martin F."/>
            <person name="Kauserud H."/>
        </authorList>
    </citation>
    <scope>NUCLEOTIDE SEQUENCE</scope>
    <source>
        <strain evidence="2">9284</strain>
    </source>
</reference>
<dbReference type="Pfam" id="PF12937">
    <property type="entry name" value="F-box-like"/>
    <property type="match status" value="1"/>
</dbReference>
<keyword evidence="3" id="KW-1185">Reference proteome</keyword>
<protein>
    <recommendedName>
        <fullName evidence="1">F-box domain-containing protein</fullName>
    </recommendedName>
</protein>
<name>A0AAD7FH13_9AGAR</name>
<dbReference type="SUPFAM" id="SSF81383">
    <property type="entry name" value="F-box domain"/>
    <property type="match status" value="1"/>
</dbReference>
<dbReference type="Proteomes" id="UP001221142">
    <property type="component" value="Unassembled WGS sequence"/>
</dbReference>
<dbReference type="AlphaFoldDB" id="A0AAD7FH13"/>
<comment type="caution">
    <text evidence="2">The sequence shown here is derived from an EMBL/GenBank/DDBJ whole genome shotgun (WGS) entry which is preliminary data.</text>
</comment>
<dbReference type="InterPro" id="IPR001810">
    <property type="entry name" value="F-box_dom"/>
</dbReference>
<proteinExistence type="predicted"/>
<dbReference type="EMBL" id="JARKIF010000018">
    <property type="protein sequence ID" value="KAJ7619649.1"/>
    <property type="molecule type" value="Genomic_DNA"/>
</dbReference>
<dbReference type="SUPFAM" id="SSF52047">
    <property type="entry name" value="RNI-like"/>
    <property type="match status" value="1"/>
</dbReference>
<organism evidence="2 3">
    <name type="scientific">Roridomyces roridus</name>
    <dbReference type="NCBI Taxonomy" id="1738132"/>
    <lineage>
        <taxon>Eukaryota</taxon>
        <taxon>Fungi</taxon>
        <taxon>Dikarya</taxon>
        <taxon>Basidiomycota</taxon>
        <taxon>Agaricomycotina</taxon>
        <taxon>Agaricomycetes</taxon>
        <taxon>Agaricomycetidae</taxon>
        <taxon>Agaricales</taxon>
        <taxon>Marasmiineae</taxon>
        <taxon>Mycenaceae</taxon>
        <taxon>Roridomyces</taxon>
    </lineage>
</organism>
<evidence type="ECO:0000313" key="2">
    <source>
        <dbReference type="EMBL" id="KAJ7619649.1"/>
    </source>
</evidence>
<feature type="domain" description="F-box" evidence="1">
    <location>
        <begin position="15"/>
        <end position="56"/>
    </location>
</feature>
<evidence type="ECO:0000259" key="1">
    <source>
        <dbReference type="Pfam" id="PF12937"/>
    </source>
</evidence>
<dbReference type="InterPro" id="IPR032675">
    <property type="entry name" value="LRR_dom_sf"/>
</dbReference>
<sequence length="368" mass="41329">MRTRSTPRAHMPITQRLPNEVLTEIIQKAPKSDQARLCRVSKLFHGLALPSLLRTVLLDTEEILPDVLDAFCNAMIQNPARVDSVRSLSYKTYFDYSPADECLIQALTLMTRLEHLSIYDYGDCGVVSSLASFTFPNLLVCSFEVTPDDCWPHIAQFLARHPTITHLRLCDRVIVNGAVPVPEGTLLPTLQYYHGELPLLCAFSKHSLRAVQTPFGAALIEKLSAQTGPNLTILGIKFLFVSQISDALEHLSAHMPHLKSLKLYCWGNWSVRIGTLDYLATYLPRLENLEYLVFNHAAEYNRSVVDLYNDQKTLQVWANTSPTLKGCSIGKIAARKVGDRWEKCRSKVIHSEAGFAVFKEILSVADDE</sequence>
<evidence type="ECO:0000313" key="3">
    <source>
        <dbReference type="Proteomes" id="UP001221142"/>
    </source>
</evidence>
<gene>
    <name evidence="2" type="ORF">FB45DRAFT_1063008</name>
</gene>
<dbReference type="InterPro" id="IPR036047">
    <property type="entry name" value="F-box-like_dom_sf"/>
</dbReference>
<dbReference type="Gene3D" id="3.80.10.10">
    <property type="entry name" value="Ribonuclease Inhibitor"/>
    <property type="match status" value="1"/>
</dbReference>
<accession>A0AAD7FH13</accession>